<name>A0A9P4I3P8_9PEZI</name>
<dbReference type="AlphaFoldDB" id="A0A9P4I3P8"/>
<evidence type="ECO:0000256" key="2">
    <source>
        <dbReference type="SAM" id="MobiDB-lite"/>
    </source>
</evidence>
<organism evidence="4 5">
    <name type="scientific">Saccharata proteae CBS 121410</name>
    <dbReference type="NCBI Taxonomy" id="1314787"/>
    <lineage>
        <taxon>Eukaryota</taxon>
        <taxon>Fungi</taxon>
        <taxon>Dikarya</taxon>
        <taxon>Ascomycota</taxon>
        <taxon>Pezizomycotina</taxon>
        <taxon>Dothideomycetes</taxon>
        <taxon>Dothideomycetes incertae sedis</taxon>
        <taxon>Botryosphaeriales</taxon>
        <taxon>Saccharataceae</taxon>
        <taxon>Saccharata</taxon>
    </lineage>
</organism>
<feature type="region of interest" description="Disordered" evidence="2">
    <location>
        <begin position="72"/>
        <end position="101"/>
    </location>
</feature>
<gene>
    <name evidence="4" type="ORF">K490DRAFT_61605</name>
</gene>
<dbReference type="PROSITE" id="PS00028">
    <property type="entry name" value="ZINC_FINGER_C2H2_1"/>
    <property type="match status" value="1"/>
</dbReference>
<feature type="compositionally biased region" description="Low complexity" evidence="2">
    <location>
        <begin position="233"/>
        <end position="243"/>
    </location>
</feature>
<feature type="region of interest" description="Disordered" evidence="2">
    <location>
        <begin position="122"/>
        <end position="162"/>
    </location>
</feature>
<reference evidence="4" key="1">
    <citation type="journal article" date="2020" name="Stud. Mycol.">
        <title>101 Dothideomycetes genomes: a test case for predicting lifestyles and emergence of pathogens.</title>
        <authorList>
            <person name="Haridas S."/>
            <person name="Albert R."/>
            <person name="Binder M."/>
            <person name="Bloem J."/>
            <person name="Labutti K."/>
            <person name="Salamov A."/>
            <person name="Andreopoulos B."/>
            <person name="Baker S."/>
            <person name="Barry K."/>
            <person name="Bills G."/>
            <person name="Bluhm B."/>
            <person name="Cannon C."/>
            <person name="Castanera R."/>
            <person name="Culley D."/>
            <person name="Daum C."/>
            <person name="Ezra D."/>
            <person name="Gonzalez J."/>
            <person name="Henrissat B."/>
            <person name="Kuo A."/>
            <person name="Liang C."/>
            <person name="Lipzen A."/>
            <person name="Lutzoni F."/>
            <person name="Magnuson J."/>
            <person name="Mondo S."/>
            <person name="Nolan M."/>
            <person name="Ohm R."/>
            <person name="Pangilinan J."/>
            <person name="Park H.-J."/>
            <person name="Ramirez L."/>
            <person name="Alfaro M."/>
            <person name="Sun H."/>
            <person name="Tritt A."/>
            <person name="Yoshinaga Y."/>
            <person name="Zwiers L.-H."/>
            <person name="Turgeon B."/>
            <person name="Goodwin S."/>
            <person name="Spatafora J."/>
            <person name="Crous P."/>
            <person name="Grigoriev I."/>
        </authorList>
    </citation>
    <scope>NUCLEOTIDE SEQUENCE</scope>
    <source>
        <strain evidence="4">CBS 121410</strain>
    </source>
</reference>
<feature type="compositionally biased region" description="Basic and acidic residues" evidence="2">
    <location>
        <begin position="145"/>
        <end position="157"/>
    </location>
</feature>
<feature type="compositionally biased region" description="Polar residues" evidence="2">
    <location>
        <begin position="1"/>
        <end position="43"/>
    </location>
</feature>
<dbReference type="Proteomes" id="UP000799776">
    <property type="component" value="Unassembled WGS sequence"/>
</dbReference>
<accession>A0A9P4I3P8</accession>
<dbReference type="GO" id="GO:0008270">
    <property type="term" value="F:zinc ion binding"/>
    <property type="evidence" value="ECO:0007669"/>
    <property type="project" value="UniProtKB-KW"/>
</dbReference>
<proteinExistence type="predicted"/>
<dbReference type="PROSITE" id="PS50157">
    <property type="entry name" value="ZINC_FINGER_C2H2_2"/>
    <property type="match status" value="1"/>
</dbReference>
<evidence type="ECO:0000313" key="5">
    <source>
        <dbReference type="Proteomes" id="UP000799776"/>
    </source>
</evidence>
<feature type="region of interest" description="Disordered" evidence="2">
    <location>
        <begin position="1"/>
        <end position="57"/>
    </location>
</feature>
<feature type="compositionally biased region" description="Basic and acidic residues" evidence="2">
    <location>
        <begin position="421"/>
        <end position="430"/>
    </location>
</feature>
<dbReference type="OrthoDB" id="2152896at2759"/>
<feature type="domain" description="C2H2-type" evidence="3">
    <location>
        <begin position="165"/>
        <end position="192"/>
    </location>
</feature>
<evidence type="ECO:0000259" key="3">
    <source>
        <dbReference type="PROSITE" id="PS50157"/>
    </source>
</evidence>
<dbReference type="EMBL" id="ML978711">
    <property type="protein sequence ID" value="KAF2092160.1"/>
    <property type="molecule type" value="Genomic_DNA"/>
</dbReference>
<protein>
    <recommendedName>
        <fullName evidence="3">C2H2-type domain-containing protein</fullName>
    </recommendedName>
</protein>
<feature type="region of interest" description="Disordered" evidence="2">
    <location>
        <begin position="223"/>
        <end position="269"/>
    </location>
</feature>
<keyword evidence="5" id="KW-1185">Reference proteome</keyword>
<keyword evidence="1" id="KW-0862">Zinc</keyword>
<comment type="caution">
    <text evidence="4">The sequence shown here is derived from an EMBL/GenBank/DDBJ whole genome shotgun (WGS) entry which is preliminary data.</text>
</comment>
<evidence type="ECO:0000313" key="4">
    <source>
        <dbReference type="EMBL" id="KAF2092160.1"/>
    </source>
</evidence>
<feature type="region of interest" description="Disordered" evidence="2">
    <location>
        <begin position="366"/>
        <end position="443"/>
    </location>
</feature>
<feature type="compositionally biased region" description="Acidic residues" evidence="2">
    <location>
        <begin position="403"/>
        <end position="420"/>
    </location>
</feature>
<sequence>MTATRDISRPTSQHRISVGSAASSLPARQSRVSNHSTSLTSINPAHRVSRRKSMSTTAANNVAAMAAVAKGDAASMASRRTSKSNLGFRGPDARTYGSVPNSMPNNGSAFASSSYGKSASALGDGPSLASIPDADKSSTKARIRRASEGSQLREAKAKRASGSELKCEKCGKGYKHSSCLTKHLWEHTPEWSITSKLLISKHQQVQLLEAASVLVNMNQEAAEAAKGGESDHSSASPAASGSSDYRDDGLSSAETTPPPQGDDAVGSYGGARVPFNSKRFSSNSSAYSHSYQSGNSVFSESVPHAYLSSYGHDGRPTTANTSVTAYDDEDQADLAAAVGLLSCSYGTPQSKPLVLPADVPPVPPLPARYLGQSVDSRPGSLVSAPGQPKYATPLRSYSRHVEQDEDVDMDDDNFADEDDFDNHSRSRGRSDEDEECMFGRMEE</sequence>
<dbReference type="InterPro" id="IPR013087">
    <property type="entry name" value="Znf_C2H2_type"/>
</dbReference>
<keyword evidence="1" id="KW-0479">Metal-binding</keyword>
<keyword evidence="1" id="KW-0863">Zinc-finger</keyword>
<evidence type="ECO:0000256" key="1">
    <source>
        <dbReference type="PROSITE-ProRule" id="PRU00042"/>
    </source>
</evidence>